<evidence type="ECO:0000313" key="2">
    <source>
        <dbReference type="Proteomes" id="UP001589532"/>
    </source>
</evidence>
<reference evidence="1 2" key="1">
    <citation type="submission" date="2024-09" db="EMBL/GenBank/DDBJ databases">
        <authorList>
            <person name="Sun Q."/>
            <person name="Mori K."/>
        </authorList>
    </citation>
    <scope>NUCLEOTIDE SEQUENCE [LARGE SCALE GENOMIC DNA]</scope>
    <source>
        <strain evidence="1 2">JCM 3143</strain>
    </source>
</reference>
<proteinExistence type="predicted"/>
<comment type="caution">
    <text evidence="1">The sequence shown here is derived from an EMBL/GenBank/DDBJ whole genome shotgun (WGS) entry which is preliminary data.</text>
</comment>
<dbReference type="Pfam" id="PF02575">
    <property type="entry name" value="YbaB_DNA_bd"/>
    <property type="match status" value="1"/>
</dbReference>
<name>A0ABV5S0G9_9ACTN</name>
<organism evidence="1 2">
    <name type="scientific">Nonomuraea helvata</name>
    <dbReference type="NCBI Taxonomy" id="37484"/>
    <lineage>
        <taxon>Bacteria</taxon>
        <taxon>Bacillati</taxon>
        <taxon>Actinomycetota</taxon>
        <taxon>Actinomycetes</taxon>
        <taxon>Streptosporangiales</taxon>
        <taxon>Streptosporangiaceae</taxon>
        <taxon>Nonomuraea</taxon>
    </lineage>
</organism>
<dbReference type="InterPro" id="IPR036894">
    <property type="entry name" value="YbaB-like_sf"/>
</dbReference>
<evidence type="ECO:0000313" key="1">
    <source>
        <dbReference type="EMBL" id="MFB9624288.1"/>
    </source>
</evidence>
<gene>
    <name evidence="1" type="ORF">ACFFSA_14470</name>
</gene>
<dbReference type="Gene3D" id="3.30.1310.10">
    <property type="entry name" value="Nucleoid-associated protein YbaB-like domain"/>
    <property type="match status" value="1"/>
</dbReference>
<dbReference type="RefSeq" id="WP_344985726.1">
    <property type="nucleotide sequence ID" value="NZ_BAAAXV010000001.1"/>
</dbReference>
<protein>
    <submittedName>
        <fullName evidence="1">YbaB/EbfC family nucleoid-associated protein</fullName>
    </submittedName>
</protein>
<dbReference type="SUPFAM" id="SSF82607">
    <property type="entry name" value="YbaB-like"/>
    <property type="match status" value="1"/>
</dbReference>
<dbReference type="EMBL" id="JBHMBW010000012">
    <property type="protein sequence ID" value="MFB9624288.1"/>
    <property type="molecule type" value="Genomic_DNA"/>
</dbReference>
<accession>A0ABV5S0G9</accession>
<dbReference type="Proteomes" id="UP001589532">
    <property type="component" value="Unassembled WGS sequence"/>
</dbReference>
<keyword evidence="2" id="KW-1185">Reference proteome</keyword>
<dbReference type="InterPro" id="IPR004401">
    <property type="entry name" value="YbaB/EbfC"/>
</dbReference>
<sequence>MFGPLIDPGNIRDEDLDEAGRQGERMLAWLETAQEELNKIVGTGAGPGGNVKASVDPNGRVLDVSYSARAMKLNSHELAEETLAAVREAAADAQRQTHDLMRAALPGYDPVEATARLERLLDGDPH</sequence>